<protein>
    <recommendedName>
        <fullName evidence="1">FERM domain-containing protein</fullName>
    </recommendedName>
</protein>
<proteinExistence type="predicted"/>
<feature type="domain" description="FERM" evidence="1">
    <location>
        <begin position="37"/>
        <end position="140"/>
    </location>
</feature>
<gene>
    <name evidence="2" type="ORF">NQ317_003874</name>
</gene>
<dbReference type="SUPFAM" id="SSF54236">
    <property type="entry name" value="Ubiquitin-like"/>
    <property type="match status" value="1"/>
</dbReference>
<dbReference type="PANTHER" id="PTHR23280:SF21">
    <property type="entry name" value="PROTEIN 4.1 HOMOLOG"/>
    <property type="match status" value="1"/>
</dbReference>
<evidence type="ECO:0000259" key="1">
    <source>
        <dbReference type="PROSITE" id="PS50057"/>
    </source>
</evidence>
<dbReference type="InterPro" id="IPR029071">
    <property type="entry name" value="Ubiquitin-like_domsf"/>
</dbReference>
<dbReference type="EMBL" id="JAPWTJ010000807">
    <property type="protein sequence ID" value="KAJ8975533.1"/>
    <property type="molecule type" value="Genomic_DNA"/>
</dbReference>
<organism evidence="2 3">
    <name type="scientific">Molorchus minor</name>
    <dbReference type="NCBI Taxonomy" id="1323400"/>
    <lineage>
        <taxon>Eukaryota</taxon>
        <taxon>Metazoa</taxon>
        <taxon>Ecdysozoa</taxon>
        <taxon>Arthropoda</taxon>
        <taxon>Hexapoda</taxon>
        <taxon>Insecta</taxon>
        <taxon>Pterygota</taxon>
        <taxon>Neoptera</taxon>
        <taxon>Endopterygota</taxon>
        <taxon>Coleoptera</taxon>
        <taxon>Polyphaga</taxon>
        <taxon>Cucujiformia</taxon>
        <taxon>Chrysomeloidea</taxon>
        <taxon>Cerambycidae</taxon>
        <taxon>Lamiinae</taxon>
        <taxon>Monochamini</taxon>
        <taxon>Molorchus</taxon>
    </lineage>
</organism>
<evidence type="ECO:0000313" key="3">
    <source>
        <dbReference type="Proteomes" id="UP001162164"/>
    </source>
</evidence>
<evidence type="ECO:0000313" key="2">
    <source>
        <dbReference type="EMBL" id="KAJ8975533.1"/>
    </source>
</evidence>
<dbReference type="InterPro" id="IPR000299">
    <property type="entry name" value="FERM_domain"/>
</dbReference>
<comment type="caution">
    <text evidence="2">The sequence shown here is derived from an EMBL/GenBank/DDBJ whole genome shotgun (WGS) entry which is preliminary data.</text>
</comment>
<dbReference type="Pfam" id="PF09379">
    <property type="entry name" value="FERM_N"/>
    <property type="match status" value="1"/>
</dbReference>
<keyword evidence="3" id="KW-1185">Reference proteome</keyword>
<dbReference type="InterPro" id="IPR018979">
    <property type="entry name" value="FERM_N"/>
</dbReference>
<name>A0ABQ9JD27_9CUCU</name>
<dbReference type="Proteomes" id="UP001162164">
    <property type="component" value="Unassembled WGS sequence"/>
</dbReference>
<dbReference type="PROSITE" id="PS50057">
    <property type="entry name" value="FERM_3"/>
    <property type="match status" value="1"/>
</dbReference>
<accession>A0ABQ9JD27</accession>
<sequence>MDLIILRGMPENKKMAVDSEIMNKNKSSTNVRSSGNTTTFITMLDGTVLEVHIDRKAKGKELLDKICEAINLIEKDYFGLVYADRHDPRNWLDLDKRISKFIKVEPWRFSFEVKFYPPILHSCKKILPDTNYVFRFEMIF</sequence>
<dbReference type="PANTHER" id="PTHR23280">
    <property type="entry name" value="4.1 G PROTEIN"/>
    <property type="match status" value="1"/>
</dbReference>
<reference evidence="2" key="1">
    <citation type="journal article" date="2023" name="Insect Mol. Biol.">
        <title>Genome sequencing provides insights into the evolution of gene families encoding plant cell wall-degrading enzymes in longhorned beetles.</title>
        <authorList>
            <person name="Shin N.R."/>
            <person name="Okamura Y."/>
            <person name="Kirsch R."/>
            <person name="Pauchet Y."/>
        </authorList>
    </citation>
    <scope>NUCLEOTIDE SEQUENCE</scope>
    <source>
        <strain evidence="2">MMC_N1</strain>
    </source>
</reference>
<dbReference type="Gene3D" id="3.10.20.90">
    <property type="entry name" value="Phosphatidylinositol 3-kinase Catalytic Subunit, Chain A, domain 1"/>
    <property type="match status" value="1"/>
</dbReference>